<dbReference type="AlphaFoldDB" id="A0AAE3QM78"/>
<organism evidence="2 3">
    <name type="scientific">Xanthocytophaga flava</name>
    <dbReference type="NCBI Taxonomy" id="3048013"/>
    <lineage>
        <taxon>Bacteria</taxon>
        <taxon>Pseudomonadati</taxon>
        <taxon>Bacteroidota</taxon>
        <taxon>Cytophagia</taxon>
        <taxon>Cytophagales</taxon>
        <taxon>Rhodocytophagaceae</taxon>
        <taxon>Xanthocytophaga</taxon>
    </lineage>
</organism>
<dbReference type="EMBL" id="JASJOS010000002">
    <property type="protein sequence ID" value="MDJ1479635.1"/>
    <property type="molecule type" value="Genomic_DNA"/>
</dbReference>
<proteinExistence type="predicted"/>
<evidence type="ECO:0000313" key="2">
    <source>
        <dbReference type="EMBL" id="MDJ1479635.1"/>
    </source>
</evidence>
<evidence type="ECO:0008006" key="4">
    <source>
        <dbReference type="Google" id="ProtNLM"/>
    </source>
</evidence>
<feature type="chain" id="PRO_5042061509" description="Lipoprotein" evidence="1">
    <location>
        <begin position="20"/>
        <end position="194"/>
    </location>
</feature>
<feature type="signal peptide" evidence="1">
    <location>
        <begin position="1"/>
        <end position="19"/>
    </location>
</feature>
<gene>
    <name evidence="2" type="ORF">QNI16_04005</name>
</gene>
<keyword evidence="1" id="KW-0732">Signal</keyword>
<accession>A0AAE3QM78</accession>
<protein>
    <recommendedName>
        <fullName evidence="4">Lipoprotein</fullName>
    </recommendedName>
</protein>
<evidence type="ECO:0000256" key="1">
    <source>
        <dbReference type="SAM" id="SignalP"/>
    </source>
</evidence>
<comment type="caution">
    <text evidence="2">The sequence shown here is derived from an EMBL/GenBank/DDBJ whole genome shotgun (WGS) entry which is preliminary data.</text>
</comment>
<dbReference type="PROSITE" id="PS51257">
    <property type="entry name" value="PROKAR_LIPOPROTEIN"/>
    <property type="match status" value="1"/>
</dbReference>
<name>A0AAE3QM78_9BACT</name>
<evidence type="ECO:0000313" key="3">
    <source>
        <dbReference type="Proteomes" id="UP001241110"/>
    </source>
</evidence>
<reference evidence="2" key="1">
    <citation type="submission" date="2023-05" db="EMBL/GenBank/DDBJ databases">
        <authorList>
            <person name="Zhang X."/>
        </authorList>
    </citation>
    <scope>NUCLEOTIDE SEQUENCE</scope>
    <source>
        <strain evidence="2">YF14B1</strain>
    </source>
</reference>
<dbReference type="Proteomes" id="UP001241110">
    <property type="component" value="Unassembled WGS sequence"/>
</dbReference>
<dbReference type="RefSeq" id="WP_313975996.1">
    <property type="nucleotide sequence ID" value="NZ_JASJOS010000002.1"/>
</dbReference>
<sequence>MKKKLIQALILGLALTTIACNHSVDDIGIVRDPEISVDINGKAWQTRNMFVVGLEKAIVYKSETDTAGLLYYTYRMILNGQNEAGLNRKITIRFAVQQPDQLKGRYSTQFSEYGKIIEAEVLDQVSNDEYTSYQLISPDSTTFLQIDRQSTDKNLIAGTFAFHLVNTQDSTQVLEGTNGIFKDITYQKWQNSNL</sequence>